<dbReference type="SUPFAM" id="SSF51182">
    <property type="entry name" value="RmlC-like cupins"/>
    <property type="match status" value="1"/>
</dbReference>
<dbReference type="AlphaFoldDB" id="C7QBW0"/>
<sequence length="116" mass="12950">MTVETQTPTLVGIDFDAMPWEKWVKAGADGRVKIAYTQGFRVRLMELPAGFDEQEWCTRGHQGYVLSGEFTILFDDRAVSCRPGMGFIIPGTERHRSRGSGTEPTLVYVIDEVPAP</sequence>
<proteinExistence type="predicted"/>
<dbReference type="HOGENOM" id="CLU_2261601_0_0_11"/>
<name>C7QBW0_CATAD</name>
<dbReference type="KEGG" id="cai:Caci_3677"/>
<dbReference type="SMR" id="C7QBW0"/>
<dbReference type="EMBL" id="CP001700">
    <property type="protein sequence ID" value="ACU72579.1"/>
    <property type="molecule type" value="Genomic_DNA"/>
</dbReference>
<dbReference type="OrthoDB" id="9794443at2"/>
<dbReference type="Proteomes" id="UP000000851">
    <property type="component" value="Chromosome"/>
</dbReference>
<accession>C7QBW0</accession>
<dbReference type="STRING" id="479433.Caci_3677"/>
<evidence type="ECO:0000259" key="1">
    <source>
        <dbReference type="Pfam" id="PF07883"/>
    </source>
</evidence>
<feature type="domain" description="Cupin type-2" evidence="1">
    <location>
        <begin position="62"/>
        <end position="110"/>
    </location>
</feature>
<dbReference type="Gene3D" id="2.60.120.10">
    <property type="entry name" value="Jelly Rolls"/>
    <property type="match status" value="1"/>
</dbReference>
<evidence type="ECO:0000313" key="3">
    <source>
        <dbReference type="Proteomes" id="UP000000851"/>
    </source>
</evidence>
<keyword evidence="3" id="KW-1185">Reference proteome</keyword>
<dbReference type="Pfam" id="PF07883">
    <property type="entry name" value="Cupin_2"/>
    <property type="match status" value="1"/>
</dbReference>
<reference evidence="2 3" key="1">
    <citation type="journal article" date="2009" name="Stand. Genomic Sci.">
        <title>Complete genome sequence of Catenulispora acidiphila type strain (ID 139908).</title>
        <authorList>
            <person name="Copeland A."/>
            <person name="Lapidus A."/>
            <person name="Glavina Del Rio T."/>
            <person name="Nolan M."/>
            <person name="Lucas S."/>
            <person name="Chen F."/>
            <person name="Tice H."/>
            <person name="Cheng J.F."/>
            <person name="Bruce D."/>
            <person name="Goodwin L."/>
            <person name="Pitluck S."/>
            <person name="Mikhailova N."/>
            <person name="Pati A."/>
            <person name="Ivanova N."/>
            <person name="Mavromatis K."/>
            <person name="Chen A."/>
            <person name="Palaniappan K."/>
            <person name="Chain P."/>
            <person name="Land M."/>
            <person name="Hauser L."/>
            <person name="Chang Y.J."/>
            <person name="Jeffries C.D."/>
            <person name="Chertkov O."/>
            <person name="Brettin T."/>
            <person name="Detter J.C."/>
            <person name="Han C."/>
            <person name="Ali Z."/>
            <person name="Tindall B.J."/>
            <person name="Goker M."/>
            <person name="Bristow J."/>
            <person name="Eisen J.A."/>
            <person name="Markowitz V."/>
            <person name="Hugenholtz P."/>
            <person name="Kyrpides N.C."/>
            <person name="Klenk H.P."/>
        </authorList>
    </citation>
    <scope>NUCLEOTIDE SEQUENCE [LARGE SCALE GENOMIC DNA]</scope>
    <source>
        <strain evidence="3">DSM 44928 / JCM 14897 / NBRC 102108 / NRRL B-24433 / ID139908</strain>
    </source>
</reference>
<dbReference type="InterPro" id="IPR013096">
    <property type="entry name" value="Cupin_2"/>
</dbReference>
<dbReference type="eggNOG" id="COG0662">
    <property type="taxonomic scope" value="Bacteria"/>
</dbReference>
<dbReference type="InterPro" id="IPR011051">
    <property type="entry name" value="RmlC_Cupin_sf"/>
</dbReference>
<organism evidence="2 3">
    <name type="scientific">Catenulispora acidiphila (strain DSM 44928 / JCM 14897 / NBRC 102108 / NRRL B-24433 / ID139908)</name>
    <dbReference type="NCBI Taxonomy" id="479433"/>
    <lineage>
        <taxon>Bacteria</taxon>
        <taxon>Bacillati</taxon>
        <taxon>Actinomycetota</taxon>
        <taxon>Actinomycetes</taxon>
        <taxon>Catenulisporales</taxon>
        <taxon>Catenulisporaceae</taxon>
        <taxon>Catenulispora</taxon>
    </lineage>
</organism>
<dbReference type="InterPro" id="IPR014710">
    <property type="entry name" value="RmlC-like_jellyroll"/>
</dbReference>
<protein>
    <submittedName>
        <fullName evidence="2">Cupin 2 conserved barrel domain protein</fullName>
    </submittedName>
</protein>
<gene>
    <name evidence="2" type="ordered locus">Caci_3677</name>
</gene>
<evidence type="ECO:0000313" key="2">
    <source>
        <dbReference type="EMBL" id="ACU72579.1"/>
    </source>
</evidence>
<dbReference type="InParanoid" id="C7QBW0"/>
<dbReference type="RefSeq" id="WP_015792308.1">
    <property type="nucleotide sequence ID" value="NC_013131.1"/>
</dbReference>